<organism evidence="2 3">
    <name type="scientific">Catenulispora acidiphila (strain DSM 44928 / JCM 14897 / NBRC 102108 / NRRL B-24433 / ID139908)</name>
    <dbReference type="NCBI Taxonomy" id="479433"/>
    <lineage>
        <taxon>Bacteria</taxon>
        <taxon>Bacillati</taxon>
        <taxon>Actinomycetota</taxon>
        <taxon>Actinomycetes</taxon>
        <taxon>Catenulisporales</taxon>
        <taxon>Catenulisporaceae</taxon>
        <taxon>Catenulispora</taxon>
    </lineage>
</organism>
<dbReference type="Proteomes" id="UP000000851">
    <property type="component" value="Chromosome"/>
</dbReference>
<gene>
    <name evidence="2" type="ordered locus">Caci_6934</name>
</gene>
<dbReference type="OrthoDB" id="4126077at2"/>
<name>C7Q3K2_CATAD</name>
<dbReference type="AlphaFoldDB" id="C7Q3K2"/>
<dbReference type="RefSeq" id="WP_015795495.1">
    <property type="nucleotide sequence ID" value="NC_013131.1"/>
</dbReference>
<protein>
    <submittedName>
        <fullName evidence="2">Uncharacterized protein</fullName>
    </submittedName>
</protein>
<dbReference type="eggNOG" id="ENOG5033XW0">
    <property type="taxonomic scope" value="Bacteria"/>
</dbReference>
<dbReference type="InParanoid" id="C7Q3K2"/>
<dbReference type="KEGG" id="cai:Caci_6934"/>
<feature type="compositionally biased region" description="Polar residues" evidence="1">
    <location>
        <begin position="13"/>
        <end position="22"/>
    </location>
</feature>
<evidence type="ECO:0000313" key="3">
    <source>
        <dbReference type="Proteomes" id="UP000000851"/>
    </source>
</evidence>
<reference evidence="2 3" key="1">
    <citation type="journal article" date="2009" name="Stand. Genomic Sci.">
        <title>Complete genome sequence of Catenulispora acidiphila type strain (ID 139908).</title>
        <authorList>
            <person name="Copeland A."/>
            <person name="Lapidus A."/>
            <person name="Glavina Del Rio T."/>
            <person name="Nolan M."/>
            <person name="Lucas S."/>
            <person name="Chen F."/>
            <person name="Tice H."/>
            <person name="Cheng J.F."/>
            <person name="Bruce D."/>
            <person name="Goodwin L."/>
            <person name="Pitluck S."/>
            <person name="Mikhailova N."/>
            <person name="Pati A."/>
            <person name="Ivanova N."/>
            <person name="Mavromatis K."/>
            <person name="Chen A."/>
            <person name="Palaniappan K."/>
            <person name="Chain P."/>
            <person name="Land M."/>
            <person name="Hauser L."/>
            <person name="Chang Y.J."/>
            <person name="Jeffries C.D."/>
            <person name="Chertkov O."/>
            <person name="Brettin T."/>
            <person name="Detter J.C."/>
            <person name="Han C."/>
            <person name="Ali Z."/>
            <person name="Tindall B.J."/>
            <person name="Goker M."/>
            <person name="Bristow J."/>
            <person name="Eisen J.A."/>
            <person name="Markowitz V."/>
            <person name="Hugenholtz P."/>
            <person name="Kyrpides N.C."/>
            <person name="Klenk H.P."/>
        </authorList>
    </citation>
    <scope>NUCLEOTIDE SEQUENCE [LARGE SCALE GENOMIC DNA]</scope>
    <source>
        <strain evidence="3">DSM 44928 / JCM 14897 / NBRC 102108 / NRRL B-24433 / ID139908</strain>
    </source>
</reference>
<dbReference type="HOGENOM" id="CLU_1238363_0_0_11"/>
<proteinExistence type="predicted"/>
<dbReference type="EMBL" id="CP001700">
    <property type="protein sequence ID" value="ACU75767.1"/>
    <property type="molecule type" value="Genomic_DNA"/>
</dbReference>
<evidence type="ECO:0000256" key="1">
    <source>
        <dbReference type="SAM" id="MobiDB-lite"/>
    </source>
</evidence>
<sequence length="223" mass="22944">MKIGQAKGAQVGDGNTQHNTYLPPQKSGRHSARDSSPVTVTAGDNSTVNTTQKNTNLKFSIPIIGPLFTFASVHPVIAVTTAAAVLGGTGAVASGAMSSSKSGVSTQLVRGFHLTEAETGAQPIGYDFSRTPPVLAGPNTEAIYIQGGFVYSSSGKLAEWTGATNPTAAQCSDAVAKQPVREVVISVGSMTCYLDLNGNTGYFTITSSPMTGNYITIDTAHLG</sequence>
<feature type="compositionally biased region" description="Polar residues" evidence="1">
    <location>
        <begin position="34"/>
        <end position="49"/>
    </location>
</feature>
<evidence type="ECO:0000313" key="2">
    <source>
        <dbReference type="EMBL" id="ACU75767.1"/>
    </source>
</evidence>
<accession>C7Q3K2</accession>
<feature type="region of interest" description="Disordered" evidence="1">
    <location>
        <begin position="1"/>
        <end position="49"/>
    </location>
</feature>
<keyword evidence="3" id="KW-1185">Reference proteome</keyword>